<accession>A0A4U5MSW4</accession>
<evidence type="ECO:0000313" key="1">
    <source>
        <dbReference type="EMBL" id="TKR72827.1"/>
    </source>
</evidence>
<keyword evidence="2" id="KW-1185">Reference proteome</keyword>
<dbReference type="AlphaFoldDB" id="A0A4U5MSW4"/>
<dbReference type="EMBL" id="AZBU02000006">
    <property type="protein sequence ID" value="TKR72827.1"/>
    <property type="molecule type" value="Genomic_DNA"/>
</dbReference>
<reference evidence="1 2" key="1">
    <citation type="journal article" date="2015" name="Genome Biol.">
        <title>Comparative genomics of Steinernema reveals deeply conserved gene regulatory networks.</title>
        <authorList>
            <person name="Dillman A.R."/>
            <person name="Macchietto M."/>
            <person name="Porter C.F."/>
            <person name="Rogers A."/>
            <person name="Williams B."/>
            <person name="Antoshechkin I."/>
            <person name="Lee M.M."/>
            <person name="Goodwin Z."/>
            <person name="Lu X."/>
            <person name="Lewis E.E."/>
            <person name="Goodrich-Blair H."/>
            <person name="Stock S.P."/>
            <person name="Adams B.J."/>
            <person name="Sternberg P.W."/>
            <person name="Mortazavi A."/>
        </authorList>
    </citation>
    <scope>NUCLEOTIDE SEQUENCE [LARGE SCALE GENOMIC DNA]</scope>
    <source>
        <strain evidence="1 2">ALL</strain>
    </source>
</reference>
<dbReference type="Proteomes" id="UP000298663">
    <property type="component" value="Unassembled WGS sequence"/>
</dbReference>
<gene>
    <name evidence="1" type="ORF">L596_020222</name>
</gene>
<proteinExistence type="predicted"/>
<protein>
    <submittedName>
        <fullName evidence="1">Uncharacterized protein</fullName>
    </submittedName>
</protein>
<name>A0A4U5MSW4_STECR</name>
<comment type="caution">
    <text evidence="1">The sequence shown here is derived from an EMBL/GenBank/DDBJ whole genome shotgun (WGS) entry which is preliminary data.</text>
</comment>
<organism evidence="1 2">
    <name type="scientific">Steinernema carpocapsae</name>
    <name type="common">Entomopathogenic nematode</name>
    <dbReference type="NCBI Taxonomy" id="34508"/>
    <lineage>
        <taxon>Eukaryota</taxon>
        <taxon>Metazoa</taxon>
        <taxon>Ecdysozoa</taxon>
        <taxon>Nematoda</taxon>
        <taxon>Chromadorea</taxon>
        <taxon>Rhabditida</taxon>
        <taxon>Tylenchina</taxon>
        <taxon>Panagrolaimomorpha</taxon>
        <taxon>Strongyloidoidea</taxon>
        <taxon>Steinernematidae</taxon>
        <taxon>Steinernema</taxon>
    </lineage>
</organism>
<evidence type="ECO:0000313" key="2">
    <source>
        <dbReference type="Proteomes" id="UP000298663"/>
    </source>
</evidence>
<sequence>MLIKLVRGVRNPTGVVGESLRFGGVRSERLAMVGEGKIGLGFPWVETCGDEVLPFAYLFMENAKFVGSCTYFYDLAEKKRVHLYGHDVFGPITQAAHPFEGLKCDRRTLLAASSCPDYFDEYDSPLRDVIQCQLFPHEKTKNASKYAVSNVFKKVPEATLDKAFKSAYDKLTYPCLNGSMRLSDFLEGSVGLMRVSAPNLRACYVNLALDSNGDLILTAGPVVEEIEGIFQFYSEHFISQLLTNGIAIMVDPDTTSSTLICSYLSDYRLCVYPSRIGMFVELLLSFHYNKHLHVNRTKKWSQETCHDVQGGSKFFRVCCGGESVHDVRYHEMPFTWPVK</sequence>
<reference evidence="1 2" key="2">
    <citation type="journal article" date="2019" name="G3 (Bethesda)">
        <title>Hybrid Assembly of the Genome of the Entomopathogenic Nematode Steinernema carpocapsae Identifies the X-Chromosome.</title>
        <authorList>
            <person name="Serra L."/>
            <person name="Macchietto M."/>
            <person name="Macias-Munoz A."/>
            <person name="McGill C.J."/>
            <person name="Rodriguez I.M."/>
            <person name="Rodriguez B."/>
            <person name="Murad R."/>
            <person name="Mortazavi A."/>
        </authorList>
    </citation>
    <scope>NUCLEOTIDE SEQUENCE [LARGE SCALE GENOMIC DNA]</scope>
    <source>
        <strain evidence="1 2">ALL</strain>
    </source>
</reference>